<evidence type="ECO:0000313" key="1">
    <source>
        <dbReference type="EMBL" id="KAJ3497795.1"/>
    </source>
</evidence>
<protein>
    <submittedName>
        <fullName evidence="1">Uncharacterized protein</fullName>
    </submittedName>
</protein>
<evidence type="ECO:0000313" key="2">
    <source>
        <dbReference type="Proteomes" id="UP001148737"/>
    </source>
</evidence>
<organism evidence="1 2">
    <name type="scientific">Lecanicillium saksenae</name>
    <dbReference type="NCBI Taxonomy" id="468837"/>
    <lineage>
        <taxon>Eukaryota</taxon>
        <taxon>Fungi</taxon>
        <taxon>Dikarya</taxon>
        <taxon>Ascomycota</taxon>
        <taxon>Pezizomycotina</taxon>
        <taxon>Sordariomycetes</taxon>
        <taxon>Hypocreomycetidae</taxon>
        <taxon>Hypocreales</taxon>
        <taxon>Cordycipitaceae</taxon>
        <taxon>Lecanicillium</taxon>
    </lineage>
</organism>
<keyword evidence="2" id="KW-1185">Reference proteome</keyword>
<sequence length="1972" mass="218589">MVSRSSNTTAQQYWVNASTRIISQRLSSSDVKIYDLGCTEPLIELSGVEFTALVLADPEDISTNIFFREIKKPVFTFLGSNQIEPEFSSVDELIACYVHQHPASRILRLDGDSDLEELSSNYDLVVLGKNVRLDLVSLIQTESYVITEDSEPPVESLQLKFKQGEITLCFVALDKPDFMFTSQWKRLLHILSASAKNIIWLEHQNSLMQPSMRYVARAAHSENPDLELTDLRVPSRYDAKLLQNAIGYALDPLVESEELQIDDGCLLLPRFGEDTALSSRCSEESVLQSFSDDNLCVSPQLFASSTPDVAFQTNALFEKTSIGNDEIEVEVQTSKLLLRADAVTSCLGTIASAGASGLQPGQQILVLHENRTAHASKLRVNAQLVFPMDVKSLTRAVSLSPQLLQAAYAIYEVARVQPSDTCLIYDAFTPAGEISISLMTSVGSRYVAVVREESERISLIEQYKLSDNAIILNSVDGGRQALKRANGGNLCQLVLKCSEKSAFPQAFDKSLFYNHLVNIGNAAHDSGLNLTYSMLCRDLPRLRDIFTKGFQLLDSPGQTILSGEILSKRPYSQAVEAMQALRNDAGLRSILLYADDSLVKVQSSMDSGRRLLDPKKPYLLSGSFGDAGWVLAQWLFRKGARKLNALVHPLCAPLSPSAVHWLEERDVEVTLYTIYSYDNNSILQWIESTNGEIGGVIQVQPFLDLLKTIHERTISSSLEFFLCVTSVAPYIGVSFEIVHSIANGYMDAFVSWRRLQGFPASSLGVGLVDDLGHITESPSIGSVLHETGISHLYEDESSFQLEQGILSQYSDGEAGGACDHHILSGMRFTSQHEFWSSEPILRMLLESASSSAGECGKRLANAFDGKIAASLSISSTDINIGLPLSSYGMDSLAAVDFRKWFSQELNVNLALFEILGSSTIRAVIVRVSQVFSAQDEDKPKRSPEAKPTKPILEDPKTGLGFTLDYDSYLYGPEEMDRLLENFMTFINSAVRDFRQPIEELDMCGPKELQFLREVCWTEEESSVDWMGRSLMDRWSEVVGRQPASIAIRTSDNQAVTLHELDARAKNTAHLLQASGVKPGDRVGVLSHPSIDVMASMLGIALIRCVYVPLDPTAAQELEPLIAHLRQSTNAKYLPVAEVAPSGSNIIFQQDAPEQPDDICYIVFTSGSTATKEARQDVDELASYIRDAGTTTVYMTPTQLAMVLENCSDILKQCHCLWAVSLIGEHLPPRLVTATYDLGLPLLTVFNEYGPSESTSQNTLYKVPFPTANQTYVDIGRAIPNSSTYVLNSRGRPVPVGVSGELCIGGPQVSLGYLGRSSDAFLQNKFLSGNFGKNNWDRLYRTGDMASFRVNGNISLQGRISGDKQVKLRGHRLDLEEIEMEIRRISSGCPILNIISGVLVLARTLHQAAEGDMTDDRSEIQNIASKLHLELTKTLNKYMIPAYYQPLTAFPMTVSGKIDRVGLTSMALDPVYHVEKPSKQTEQSQEVTEPQITGPLDMIKNLFASILKLPAQKALRYTDNFFELGGQSVLALRLRFGLESSAVKSSVARPHSDAEVSWDSEVALPHDHRYLPNSTRRDDKFNTQKNILILGADGYIGYYMLKFLLALNRDAKIYLLGLGDRFNLGDLFAAFTEHQMFDSQVSQMDVLTRTEIVQGAMGKENFGLAKDDFVKLGRSVNAIYHTGGFVSLLATYRELHPRNVQSVFDMIEFASYGCGAAPTTLHYISTWSIVYVQAWNSTTLSGDQVWLDEQSVATFRPPATNDHGYFKTRWVSEMLIEEAGKRGFPTTIYRCPAHTAPTAAQCATPSDNFTINMCVRMAETGLILRTPKREDNLESAMGMIPIDYLADTLVRLADVEEVATPIGETLRLQITNPNSLAYSKVPELVEQGGRVTGKMFDLDEWFDAITGLSSENINLELSMYKEYLDKGHNMFTINDNKTRPLLAKIASQPGRLQCDAVDLAYLRNLFRQERGRK</sequence>
<gene>
    <name evidence="1" type="ORF">NLG97_g1628</name>
</gene>
<comment type="caution">
    <text evidence="1">The sequence shown here is derived from an EMBL/GenBank/DDBJ whole genome shotgun (WGS) entry which is preliminary data.</text>
</comment>
<accession>A0ACC1R4Z0</accession>
<name>A0ACC1R4Z0_9HYPO</name>
<reference evidence="1" key="1">
    <citation type="submission" date="2022-07" db="EMBL/GenBank/DDBJ databases">
        <title>Genome Sequence of Lecanicillium saksenae.</title>
        <authorList>
            <person name="Buettner E."/>
        </authorList>
    </citation>
    <scope>NUCLEOTIDE SEQUENCE</scope>
    <source>
        <strain evidence="1">VT-O1</strain>
    </source>
</reference>
<proteinExistence type="predicted"/>
<dbReference type="EMBL" id="JANAKD010000089">
    <property type="protein sequence ID" value="KAJ3497795.1"/>
    <property type="molecule type" value="Genomic_DNA"/>
</dbReference>
<dbReference type="Proteomes" id="UP001148737">
    <property type="component" value="Unassembled WGS sequence"/>
</dbReference>